<dbReference type="GeneID" id="24307920"/>
<evidence type="ECO:0000313" key="2">
    <source>
        <dbReference type="Proteomes" id="UP000001444"/>
    </source>
</evidence>
<dbReference type="Proteomes" id="UP000001444">
    <property type="component" value="Chromosome"/>
</dbReference>
<accession>C9ZEL7</accession>
<dbReference type="EMBL" id="FN554889">
    <property type="protein sequence ID" value="CBG67476.1"/>
    <property type="molecule type" value="Genomic_DNA"/>
</dbReference>
<protein>
    <submittedName>
        <fullName evidence="1">Uncharacterized protein</fullName>
    </submittedName>
</protein>
<dbReference type="RefSeq" id="WP_012998213.1">
    <property type="nucleotide sequence ID" value="NC_013929.1"/>
</dbReference>
<dbReference type="HOGENOM" id="CLU_2439603_0_0_11"/>
<name>C9ZEL7_STRSW</name>
<proteinExistence type="predicted"/>
<dbReference type="AlphaFoldDB" id="C9ZEL7"/>
<evidence type="ECO:0000313" key="1">
    <source>
        <dbReference type="EMBL" id="CBG67476.1"/>
    </source>
</evidence>
<sequence>MCTLADDHVMTLVVEASNPVTVRQMAVAVGLTAGIADLSATATSSCPAVLTGDRSQGGMPESAAGVRRPAFPCVGLGPAVVCDDCGGQRP</sequence>
<reference evidence="1 2" key="1">
    <citation type="journal article" date="2010" name="Mol. Plant Microbe Interact.">
        <title>Streptomyces scabies 87-22 contains a coronafacic acid-like biosynthetic cluster that contributes to plant-microbe interactions.</title>
        <authorList>
            <person name="Bignell D.R."/>
            <person name="Seipke R.F."/>
            <person name="Huguet-Tapia J.C."/>
            <person name="Chambers A.H."/>
            <person name="Parry R.J."/>
            <person name="Loria R."/>
        </authorList>
    </citation>
    <scope>NUCLEOTIDE SEQUENCE [LARGE SCALE GENOMIC DNA]</scope>
    <source>
        <strain evidence="1 2">87.22</strain>
    </source>
</reference>
<gene>
    <name evidence="1" type="ordered locus">SCAB_2651</name>
</gene>
<dbReference type="KEGG" id="scb:SCAB_2651"/>
<keyword evidence="2" id="KW-1185">Reference proteome</keyword>
<organism evidence="1 2">
    <name type="scientific">Streptomyces scabiei (strain 87.22)</name>
    <dbReference type="NCBI Taxonomy" id="680198"/>
    <lineage>
        <taxon>Bacteria</taxon>
        <taxon>Bacillati</taxon>
        <taxon>Actinomycetota</taxon>
        <taxon>Actinomycetes</taxon>
        <taxon>Kitasatosporales</taxon>
        <taxon>Streptomycetaceae</taxon>
        <taxon>Streptomyces</taxon>
    </lineage>
</organism>